<protein>
    <recommendedName>
        <fullName evidence="3 9">Gluconokinase</fullName>
        <ecNumber evidence="3 9">2.7.1.12</ecNumber>
    </recommendedName>
</protein>
<evidence type="ECO:0000256" key="3">
    <source>
        <dbReference type="ARBA" id="ARBA00012054"/>
    </source>
</evidence>
<name>A0ABQ6QM22_9BACT</name>
<accession>A0ABQ6QM22</accession>
<dbReference type="NCBIfam" id="TIGR01313">
    <property type="entry name" value="therm_gnt_kin"/>
    <property type="match status" value="1"/>
</dbReference>
<dbReference type="InterPro" id="IPR006001">
    <property type="entry name" value="Therm_gnt_kin"/>
</dbReference>
<evidence type="ECO:0000256" key="9">
    <source>
        <dbReference type="RuleBase" id="RU363066"/>
    </source>
</evidence>
<evidence type="ECO:0000256" key="8">
    <source>
        <dbReference type="ARBA" id="ARBA00048090"/>
    </source>
</evidence>
<evidence type="ECO:0000256" key="2">
    <source>
        <dbReference type="ARBA" id="ARBA00008420"/>
    </source>
</evidence>
<comment type="similarity">
    <text evidence="2 9">Belongs to the gluconokinase GntK/GntV family.</text>
</comment>
<dbReference type="InterPro" id="IPR027417">
    <property type="entry name" value="P-loop_NTPase"/>
</dbReference>
<dbReference type="Proteomes" id="UP001342631">
    <property type="component" value="Unassembled WGS sequence"/>
</dbReference>
<dbReference type="EMBL" id="BTTX01000001">
    <property type="protein sequence ID" value="GMU05067.1"/>
    <property type="molecule type" value="Genomic_DNA"/>
</dbReference>
<keyword evidence="5 9" id="KW-0547">Nucleotide-binding</keyword>
<dbReference type="SUPFAM" id="SSF52540">
    <property type="entry name" value="P-loop containing nucleoside triphosphate hydrolases"/>
    <property type="match status" value="1"/>
</dbReference>
<organism evidence="10 11">
    <name type="scientific">Corallococcus caeni</name>
    <dbReference type="NCBI Taxonomy" id="3082388"/>
    <lineage>
        <taxon>Bacteria</taxon>
        <taxon>Pseudomonadati</taxon>
        <taxon>Myxococcota</taxon>
        <taxon>Myxococcia</taxon>
        <taxon>Myxococcales</taxon>
        <taxon>Cystobacterineae</taxon>
        <taxon>Myxococcaceae</taxon>
        <taxon>Corallococcus</taxon>
    </lineage>
</organism>
<dbReference type="EC" id="2.7.1.12" evidence="3 9"/>
<dbReference type="PANTHER" id="PTHR43442:SF3">
    <property type="entry name" value="GLUCONOKINASE-RELATED"/>
    <property type="match status" value="1"/>
</dbReference>
<evidence type="ECO:0000256" key="5">
    <source>
        <dbReference type="ARBA" id="ARBA00022741"/>
    </source>
</evidence>
<keyword evidence="7 9" id="KW-0067">ATP-binding</keyword>
<proteinExistence type="inferred from homology"/>
<dbReference type="PRINTS" id="PR01100">
    <property type="entry name" value="SHIKIMTKNASE"/>
</dbReference>
<evidence type="ECO:0000256" key="6">
    <source>
        <dbReference type="ARBA" id="ARBA00022777"/>
    </source>
</evidence>
<sequence>MAPGAGRPRHERALESVGGGNGMVVIVMGVSGTGKSTVGRALADRLGWTFVDADDLHSVENRRKMASGTALTDVDRQPWLELLRARMEKALEQHEDLVLAFSGLKELYRARLTVDAERERWVYLHAPAAVIRERLQKRLGHFMPASLLASQLETLEVPRDAFTVDVTPPPDRVVARILDGLDLKPR</sequence>
<dbReference type="Pfam" id="PF13671">
    <property type="entry name" value="AAA_33"/>
    <property type="match status" value="1"/>
</dbReference>
<evidence type="ECO:0000313" key="11">
    <source>
        <dbReference type="Proteomes" id="UP001342631"/>
    </source>
</evidence>
<reference evidence="10 11" key="1">
    <citation type="journal article" date="2024" name="Arch. Microbiol.">
        <title>Corallococcus caeni sp. nov., a novel myxobacterium isolated from activated sludge.</title>
        <authorList>
            <person name="Tomita S."/>
            <person name="Nakai R."/>
            <person name="Kuroda K."/>
            <person name="Kurashita H."/>
            <person name="Hatamoto M."/>
            <person name="Yamaguchi T."/>
            <person name="Narihiro T."/>
        </authorList>
    </citation>
    <scope>NUCLEOTIDE SEQUENCE [LARGE SCALE GENOMIC DNA]</scope>
    <source>
        <strain evidence="10 11">NO1</strain>
    </source>
</reference>
<evidence type="ECO:0000313" key="10">
    <source>
        <dbReference type="EMBL" id="GMU05067.1"/>
    </source>
</evidence>
<keyword evidence="6 9" id="KW-0418">Kinase</keyword>
<dbReference type="CDD" id="cd02021">
    <property type="entry name" value="GntK"/>
    <property type="match status" value="1"/>
</dbReference>
<evidence type="ECO:0000256" key="7">
    <source>
        <dbReference type="ARBA" id="ARBA00022840"/>
    </source>
</evidence>
<dbReference type="PANTHER" id="PTHR43442">
    <property type="entry name" value="GLUCONOKINASE-RELATED"/>
    <property type="match status" value="1"/>
</dbReference>
<gene>
    <name evidence="10" type="ORF">ASNO1_13190</name>
</gene>
<evidence type="ECO:0000256" key="1">
    <source>
        <dbReference type="ARBA" id="ARBA00004761"/>
    </source>
</evidence>
<comment type="catalytic activity">
    <reaction evidence="8 9">
        <text>D-gluconate + ATP = 6-phospho-D-gluconate + ADP + H(+)</text>
        <dbReference type="Rhea" id="RHEA:19433"/>
        <dbReference type="ChEBI" id="CHEBI:15378"/>
        <dbReference type="ChEBI" id="CHEBI:18391"/>
        <dbReference type="ChEBI" id="CHEBI:30616"/>
        <dbReference type="ChEBI" id="CHEBI:58759"/>
        <dbReference type="ChEBI" id="CHEBI:456216"/>
        <dbReference type="EC" id="2.7.1.12"/>
    </reaction>
</comment>
<keyword evidence="4 9" id="KW-0808">Transferase</keyword>
<comment type="caution">
    <text evidence="10">The sequence shown here is derived from an EMBL/GenBank/DDBJ whole genome shotgun (WGS) entry which is preliminary data.</text>
</comment>
<dbReference type="Gene3D" id="3.40.50.300">
    <property type="entry name" value="P-loop containing nucleotide triphosphate hydrolases"/>
    <property type="match status" value="1"/>
</dbReference>
<evidence type="ECO:0000256" key="4">
    <source>
        <dbReference type="ARBA" id="ARBA00022679"/>
    </source>
</evidence>
<comment type="pathway">
    <text evidence="1">Carbohydrate acid metabolism.</text>
</comment>
<keyword evidence="11" id="KW-1185">Reference proteome</keyword>